<evidence type="ECO:0000313" key="4">
    <source>
        <dbReference type="Proteomes" id="UP001179181"/>
    </source>
</evidence>
<reference evidence="3 4" key="1">
    <citation type="submission" date="2020-03" db="EMBL/GenBank/DDBJ databases">
        <title>Genomic Encyclopedia of Type Strains, Phase IV (KMG-IV): sequencing the most valuable type-strain genomes for metagenomic binning, comparative biology and taxonomic classification.</title>
        <authorList>
            <person name="Goeker M."/>
        </authorList>
    </citation>
    <scope>NUCLEOTIDE SEQUENCE [LARGE SCALE GENOMIC DNA]</scope>
    <source>
        <strain evidence="3 4">DSM 102865</strain>
    </source>
</reference>
<dbReference type="Proteomes" id="UP001179181">
    <property type="component" value="Unassembled WGS sequence"/>
</dbReference>
<dbReference type="Pfam" id="PF13477">
    <property type="entry name" value="Glyco_trans_4_2"/>
    <property type="match status" value="1"/>
</dbReference>
<dbReference type="SUPFAM" id="SSF53756">
    <property type="entry name" value="UDP-Glycosyltransferase/glycogen phosphorylase"/>
    <property type="match status" value="1"/>
</dbReference>
<dbReference type="InterPro" id="IPR001296">
    <property type="entry name" value="Glyco_trans_1"/>
</dbReference>
<feature type="domain" description="Glycosyl transferase family 1" evidence="1">
    <location>
        <begin position="186"/>
        <end position="353"/>
    </location>
</feature>
<evidence type="ECO:0000259" key="1">
    <source>
        <dbReference type="Pfam" id="PF00534"/>
    </source>
</evidence>
<comment type="caution">
    <text evidence="3">The sequence shown here is derived from an EMBL/GenBank/DDBJ whole genome shotgun (WGS) entry which is preliminary data.</text>
</comment>
<dbReference type="Pfam" id="PF00534">
    <property type="entry name" value="Glycos_transf_1"/>
    <property type="match status" value="1"/>
</dbReference>
<organism evidence="3 4">
    <name type="scientific">Dyadobacter arcticus</name>
    <dbReference type="NCBI Taxonomy" id="1078754"/>
    <lineage>
        <taxon>Bacteria</taxon>
        <taxon>Pseudomonadati</taxon>
        <taxon>Bacteroidota</taxon>
        <taxon>Cytophagia</taxon>
        <taxon>Cytophagales</taxon>
        <taxon>Spirosomataceae</taxon>
        <taxon>Dyadobacter</taxon>
    </lineage>
</organism>
<protein>
    <submittedName>
        <fullName evidence="3">Glycosyltransferase involved in cell wall biosynthesis</fullName>
    </submittedName>
</protein>
<keyword evidence="4" id="KW-1185">Reference proteome</keyword>
<name>A0ABX0UEY1_9BACT</name>
<dbReference type="Gene3D" id="3.40.50.2000">
    <property type="entry name" value="Glycogen Phosphorylase B"/>
    <property type="match status" value="2"/>
</dbReference>
<dbReference type="EMBL" id="JAASQJ010000001">
    <property type="protein sequence ID" value="NIJ51558.1"/>
    <property type="molecule type" value="Genomic_DNA"/>
</dbReference>
<dbReference type="InterPro" id="IPR028098">
    <property type="entry name" value="Glyco_trans_4-like_N"/>
</dbReference>
<feature type="domain" description="Glycosyltransferase subfamily 4-like N-terminal" evidence="2">
    <location>
        <begin position="6"/>
        <end position="153"/>
    </location>
</feature>
<evidence type="ECO:0000259" key="2">
    <source>
        <dbReference type="Pfam" id="PF13477"/>
    </source>
</evidence>
<dbReference type="PANTHER" id="PTHR12526">
    <property type="entry name" value="GLYCOSYLTRANSFERASE"/>
    <property type="match status" value="1"/>
</dbReference>
<accession>A0ABX0UEY1</accession>
<sequence>MTSKNILLLAHDGEDFYKARMPFARYLIQDGFRVFVIVPQDEYSDLIHNEGIEVQHSSIERDNTNPVNLIKTISGIRRYVEKNDIDLIHSFKFIPNFINVASNLFNRKKVVLHIAGLGIAFANNSFNYRLIRIIFRILFFFQFLRADLVIIQNPDDFNDFLFKNSFRNKIKVVKGSGVNIEFFNPKNKISTDKSKSIFLCTTRLIWEKGIAEMAKAFDSLPEKIRSDVELLIIGDPDTKNPRAVSEEFIDRYKTNPTIRFLGRKANIQDYLNLSQVFILPTYYREGIPRSILEALACGLPIITTTVPGCNLTVKSGENGYLIEPRSVDEIRTSVEKMLSQKTHWKKMGEYSRKLAVSEFSEEVVFGQIVNLYSR</sequence>
<dbReference type="RefSeq" id="WP_167267259.1">
    <property type="nucleotide sequence ID" value="NZ_JAASQJ010000001.1"/>
</dbReference>
<gene>
    <name evidence="3" type="ORF">FHS68_000714</name>
</gene>
<proteinExistence type="predicted"/>
<dbReference type="CDD" id="cd03808">
    <property type="entry name" value="GT4_CapM-like"/>
    <property type="match status" value="1"/>
</dbReference>
<evidence type="ECO:0000313" key="3">
    <source>
        <dbReference type="EMBL" id="NIJ51558.1"/>
    </source>
</evidence>